<name>A0A9X2SQ24_9PSEU</name>
<dbReference type="GO" id="GO:0007165">
    <property type="term" value="P:signal transduction"/>
    <property type="evidence" value="ECO:0007669"/>
    <property type="project" value="InterPro"/>
</dbReference>
<feature type="region of interest" description="Disordered" evidence="1">
    <location>
        <begin position="177"/>
        <end position="199"/>
    </location>
</feature>
<dbReference type="Gene3D" id="3.40.50.11530">
    <property type="match status" value="1"/>
</dbReference>
<evidence type="ECO:0000259" key="2">
    <source>
        <dbReference type="PROSITE" id="PS51534"/>
    </source>
</evidence>
<dbReference type="InterPro" id="IPR000157">
    <property type="entry name" value="TIR_dom"/>
</dbReference>
<sequence>MTGQPLVVFISYARDPADPAHDEAVRRLWTFLRTCGIDARLDLGVADRRLDWTLWMGQQVREADYILVIASPAYRERAEGRSGPDRGRGVQWEARLIRDAFYAEQDAMHRFLPVVLPGQSTAGVPDFLAPASSTVYTVSDFTVEGAEPLLRVLTDQPEIVEPPLGVVPVLAPRPLPPAAPVPHQAPAPREKPASSGVRNVVNGTVTGTVIQAGSMGAVTIPGPLPAGPPARRKPEPRLSPNAREAFRLPLAGPADLTVRAIATLPWPPDDDLEITGRTRRRIEAALPRTELSVLTRSLDPGRQADEQWERASGPNVHQSGSQAWYEQPSSNPADGRMAVRAAVRVMLPGAVSSAITVSVEAQVSLPAPDLRITAEQIVELWTAEWDAATVVVPGAVVPDAEPAPLLGSPSIELQIKTNDEGRSLLDVVDLSVFGKSDGRPSPQGAVTVFDPIGLDRDNRRAWSAKALTRMARGWGFLDADESDLAEALR</sequence>
<organism evidence="3 4">
    <name type="scientific">Amycolatopsis iheyensis</name>
    <dbReference type="NCBI Taxonomy" id="2945988"/>
    <lineage>
        <taxon>Bacteria</taxon>
        <taxon>Bacillati</taxon>
        <taxon>Actinomycetota</taxon>
        <taxon>Actinomycetes</taxon>
        <taxon>Pseudonocardiales</taxon>
        <taxon>Pseudonocardiaceae</taxon>
        <taxon>Amycolatopsis</taxon>
    </lineage>
</organism>
<dbReference type="InterPro" id="IPR013568">
    <property type="entry name" value="SEFIR_dom"/>
</dbReference>
<gene>
    <name evidence="3" type="ORF">M8542_48145</name>
</gene>
<evidence type="ECO:0000256" key="1">
    <source>
        <dbReference type="SAM" id="MobiDB-lite"/>
    </source>
</evidence>
<dbReference type="RefSeq" id="WP_257927167.1">
    <property type="nucleotide sequence ID" value="NZ_JAMXQV010000049.1"/>
</dbReference>
<feature type="region of interest" description="Disordered" evidence="1">
    <location>
        <begin position="300"/>
        <end position="333"/>
    </location>
</feature>
<keyword evidence="4" id="KW-1185">Reference proteome</keyword>
<dbReference type="Pfam" id="PF13676">
    <property type="entry name" value="TIR_2"/>
    <property type="match status" value="1"/>
</dbReference>
<proteinExistence type="predicted"/>
<accession>A0A9X2SQ24</accession>
<evidence type="ECO:0000313" key="3">
    <source>
        <dbReference type="EMBL" id="MCR6490599.1"/>
    </source>
</evidence>
<feature type="domain" description="SEFIR" evidence="2">
    <location>
        <begin position="5"/>
        <end position="145"/>
    </location>
</feature>
<dbReference type="EMBL" id="JAMXQV010000049">
    <property type="protein sequence ID" value="MCR6490599.1"/>
    <property type="molecule type" value="Genomic_DNA"/>
</dbReference>
<reference evidence="3" key="1">
    <citation type="submission" date="2022-06" db="EMBL/GenBank/DDBJ databases">
        <title>Amycolatopsis iheyaensis sp. nov., a new species of the genus Amycolatopsis isolated from soil in Iheya island, Japan.</title>
        <authorList>
            <person name="Ngamcharungchit C."/>
            <person name="Kanto H."/>
            <person name="Take A."/>
            <person name="Intra B."/>
            <person name="Matsumoto A."/>
            <person name="Panbangred W."/>
            <person name="Inahashi Y."/>
        </authorList>
    </citation>
    <scope>NUCLEOTIDE SEQUENCE</scope>
    <source>
        <strain evidence="3">OK19-0408</strain>
    </source>
</reference>
<evidence type="ECO:0000313" key="4">
    <source>
        <dbReference type="Proteomes" id="UP001144096"/>
    </source>
</evidence>
<feature type="compositionally biased region" description="Polar residues" evidence="1">
    <location>
        <begin position="315"/>
        <end position="332"/>
    </location>
</feature>
<dbReference type="PROSITE" id="PS51534">
    <property type="entry name" value="SEFIR"/>
    <property type="match status" value="1"/>
</dbReference>
<dbReference type="AlphaFoldDB" id="A0A9X2SQ24"/>
<comment type="caution">
    <text evidence="3">The sequence shown here is derived from an EMBL/GenBank/DDBJ whole genome shotgun (WGS) entry which is preliminary data.</text>
</comment>
<protein>
    <submittedName>
        <fullName evidence="3">TIR domain-containing protein</fullName>
    </submittedName>
</protein>
<dbReference type="Proteomes" id="UP001144096">
    <property type="component" value="Unassembled WGS sequence"/>
</dbReference>